<reference evidence="1 2" key="1">
    <citation type="journal article" date="2016" name="Nat. Commun.">
        <title>Thousands of microbial genomes shed light on interconnected biogeochemical processes in an aquifer system.</title>
        <authorList>
            <person name="Anantharaman K."/>
            <person name="Brown C.T."/>
            <person name="Hug L.A."/>
            <person name="Sharon I."/>
            <person name="Castelle C.J."/>
            <person name="Probst A.J."/>
            <person name="Thomas B.C."/>
            <person name="Singh A."/>
            <person name="Wilkins M.J."/>
            <person name="Karaoz U."/>
            <person name="Brodie E.L."/>
            <person name="Williams K.H."/>
            <person name="Hubbard S.S."/>
            <person name="Banfield J.F."/>
        </authorList>
    </citation>
    <scope>NUCLEOTIDE SEQUENCE [LARGE SCALE GENOMIC DNA]</scope>
</reference>
<name>A0A1G2DDQ9_9BACT</name>
<protein>
    <submittedName>
        <fullName evidence="1">Uncharacterized protein</fullName>
    </submittedName>
</protein>
<dbReference type="InterPro" id="IPR027417">
    <property type="entry name" value="P-loop_NTPase"/>
</dbReference>
<dbReference type="SUPFAM" id="SSF52540">
    <property type="entry name" value="P-loop containing nucleoside triphosphate hydrolases"/>
    <property type="match status" value="1"/>
</dbReference>
<sequence>MKVTQLSGKIEKDRLHHAYIIEAPREEGVTSLRTLIEEFGMKTKGNPDFHEYIYDVFLLEHAHQLREEQSFHSAEGSKKIFLVAFNTILHEAQNALLKTLEEPTSGTHFFFVTRTSKIFFPTLLSRMQVISGEDESLRSDTGSGERFLGGTVAERMAMVEQWTKIKTEEKPKAKEEVRVFLESFERALYKKISEPKSDLEKSTLRSSAEAHSKPLSKGSDLRPDIGIASFAHSLEHILEAKQALSERSPSLKLLLEHLALTVPRISK</sequence>
<dbReference type="Gene3D" id="3.40.50.300">
    <property type="entry name" value="P-loop containing nucleotide triphosphate hydrolases"/>
    <property type="match status" value="1"/>
</dbReference>
<dbReference type="Pfam" id="PF13177">
    <property type="entry name" value="DNA_pol3_delta2"/>
    <property type="match status" value="1"/>
</dbReference>
<dbReference type="EMBL" id="MHLP01000035">
    <property type="protein sequence ID" value="OGZ11592.1"/>
    <property type="molecule type" value="Genomic_DNA"/>
</dbReference>
<evidence type="ECO:0000313" key="1">
    <source>
        <dbReference type="EMBL" id="OGZ11592.1"/>
    </source>
</evidence>
<proteinExistence type="predicted"/>
<gene>
    <name evidence="1" type="ORF">A2942_03165</name>
</gene>
<dbReference type="STRING" id="1798665.A2942_03165"/>
<dbReference type="Proteomes" id="UP000178534">
    <property type="component" value="Unassembled WGS sequence"/>
</dbReference>
<comment type="caution">
    <text evidence="1">The sequence shown here is derived from an EMBL/GenBank/DDBJ whole genome shotgun (WGS) entry which is preliminary data.</text>
</comment>
<organism evidence="1 2">
    <name type="scientific">Candidatus Lloydbacteria bacterium RIFCSPLOWO2_01_FULL_50_20</name>
    <dbReference type="NCBI Taxonomy" id="1798665"/>
    <lineage>
        <taxon>Bacteria</taxon>
        <taxon>Candidatus Lloydiibacteriota</taxon>
    </lineage>
</organism>
<evidence type="ECO:0000313" key="2">
    <source>
        <dbReference type="Proteomes" id="UP000178534"/>
    </source>
</evidence>
<accession>A0A1G2DDQ9</accession>
<dbReference type="AlphaFoldDB" id="A0A1G2DDQ9"/>